<organism evidence="1 2">
    <name type="scientific">Metabacillus lacus</name>
    <dbReference type="NCBI Taxonomy" id="1983721"/>
    <lineage>
        <taxon>Bacteria</taxon>
        <taxon>Bacillati</taxon>
        <taxon>Bacillota</taxon>
        <taxon>Bacilli</taxon>
        <taxon>Bacillales</taxon>
        <taxon>Bacillaceae</taxon>
        <taxon>Metabacillus</taxon>
    </lineage>
</organism>
<protein>
    <submittedName>
        <fullName evidence="1">Heptaprenyl diphosphate synthase</fullName>
    </submittedName>
</protein>
<dbReference type="AlphaFoldDB" id="A0A7X2IWP8"/>
<gene>
    <name evidence="1" type="ORF">GJU40_02325</name>
</gene>
<dbReference type="EMBL" id="WKKI01000002">
    <property type="protein sequence ID" value="MRX71004.1"/>
    <property type="molecule type" value="Genomic_DNA"/>
</dbReference>
<dbReference type="OrthoDB" id="2417886at2"/>
<sequence>MQDIYAKIADIKEVLNDKLSHPYLLKHLSSPKIDEDKLILFIALFENIPLQQAEKDNYIITAMLVQTALDTHEDVTTADRLGRDQFVQRQLTVLAGDYFSGLYYALLSDMKDIEMVRTLATAIKEINEHKIRLYDYSQQDFSRFINSLMIIETALFQHILKHFNMEPFTELTEKYLSCKRLYMEKRRFETDAPTVFHVLEKSSKNTIELAGTFFKDMCNTYFEEAISLLHSTLGISPGTKAVLISRLQSYGFKDAGLYNSYAEEGL</sequence>
<dbReference type="InterPro" id="IPR009920">
    <property type="entry name" value="HEPPP_synth_su1"/>
</dbReference>
<name>A0A7X2IWP8_9BACI</name>
<dbReference type="Proteomes" id="UP000448867">
    <property type="component" value="Unassembled WGS sequence"/>
</dbReference>
<comment type="caution">
    <text evidence="1">The sequence shown here is derived from an EMBL/GenBank/DDBJ whole genome shotgun (WGS) entry which is preliminary data.</text>
</comment>
<keyword evidence="2" id="KW-1185">Reference proteome</keyword>
<dbReference type="Pfam" id="PF07307">
    <property type="entry name" value="HEPPP_synt_1"/>
    <property type="match status" value="1"/>
</dbReference>
<accession>A0A7X2IWP8</accession>
<proteinExistence type="predicted"/>
<evidence type="ECO:0000313" key="2">
    <source>
        <dbReference type="Proteomes" id="UP000448867"/>
    </source>
</evidence>
<dbReference type="Gene3D" id="1.20.120.1450">
    <property type="match status" value="1"/>
</dbReference>
<dbReference type="GO" id="GO:0009234">
    <property type="term" value="P:menaquinone biosynthetic process"/>
    <property type="evidence" value="ECO:0007669"/>
    <property type="project" value="InterPro"/>
</dbReference>
<dbReference type="RefSeq" id="WP_154306126.1">
    <property type="nucleotide sequence ID" value="NZ_WKKI01000002.1"/>
</dbReference>
<reference evidence="1 2" key="1">
    <citation type="submission" date="2019-11" db="EMBL/GenBank/DDBJ databases">
        <title>Bacillus lacus genome.</title>
        <authorList>
            <person name="Allen C.J."/>
            <person name="Newman J.D."/>
        </authorList>
    </citation>
    <scope>NUCLEOTIDE SEQUENCE [LARGE SCALE GENOMIC DNA]</scope>
    <source>
        <strain evidence="1 2">KCTC 33946</strain>
    </source>
</reference>
<evidence type="ECO:0000313" key="1">
    <source>
        <dbReference type="EMBL" id="MRX71004.1"/>
    </source>
</evidence>